<dbReference type="InterPro" id="IPR003343">
    <property type="entry name" value="Big_2"/>
</dbReference>
<dbReference type="Proteomes" id="UP000463883">
    <property type="component" value="Chromosome"/>
</dbReference>
<dbReference type="InterPro" id="IPR003961">
    <property type="entry name" value="FN3_dom"/>
</dbReference>
<dbReference type="EMBL" id="CP047591">
    <property type="protein sequence ID" value="QHI72005.1"/>
    <property type="molecule type" value="Genomic_DNA"/>
</dbReference>
<organism evidence="3 4">
    <name type="scientific">Aminipila terrae</name>
    <dbReference type="NCBI Taxonomy" id="2697030"/>
    <lineage>
        <taxon>Bacteria</taxon>
        <taxon>Bacillati</taxon>
        <taxon>Bacillota</taxon>
        <taxon>Clostridia</taxon>
        <taxon>Peptostreptococcales</taxon>
        <taxon>Anaerovoracaceae</taxon>
        <taxon>Aminipila</taxon>
    </lineage>
</organism>
<dbReference type="SMART" id="SM00635">
    <property type="entry name" value="BID_2"/>
    <property type="match status" value="2"/>
</dbReference>
<dbReference type="Pfam" id="PF02368">
    <property type="entry name" value="Big_2"/>
    <property type="match status" value="2"/>
</dbReference>
<dbReference type="Gene3D" id="2.60.40.1080">
    <property type="match status" value="2"/>
</dbReference>
<dbReference type="AlphaFoldDB" id="A0A6P1MLY7"/>
<dbReference type="CDD" id="cd00063">
    <property type="entry name" value="FN3"/>
    <property type="match status" value="1"/>
</dbReference>
<proteinExistence type="predicted"/>
<protein>
    <recommendedName>
        <fullName evidence="2">BIG2 domain-containing protein</fullName>
    </recommendedName>
</protein>
<dbReference type="InterPro" id="IPR008979">
    <property type="entry name" value="Galactose-bd-like_sf"/>
</dbReference>
<evidence type="ECO:0000256" key="1">
    <source>
        <dbReference type="SAM" id="SignalP"/>
    </source>
</evidence>
<dbReference type="SUPFAM" id="SSF49785">
    <property type="entry name" value="Galactose-binding domain-like"/>
    <property type="match status" value="1"/>
</dbReference>
<dbReference type="Gene3D" id="2.60.120.260">
    <property type="entry name" value="Galactose-binding domain-like"/>
    <property type="match status" value="1"/>
</dbReference>
<dbReference type="InterPro" id="IPR036116">
    <property type="entry name" value="FN3_sf"/>
</dbReference>
<gene>
    <name evidence="3" type="ORF">Ami3637_05975</name>
</gene>
<dbReference type="Gene3D" id="2.60.40.10">
    <property type="entry name" value="Immunoglobulins"/>
    <property type="match status" value="1"/>
</dbReference>
<feature type="signal peptide" evidence="1">
    <location>
        <begin position="1"/>
        <end position="27"/>
    </location>
</feature>
<evidence type="ECO:0000259" key="2">
    <source>
        <dbReference type="SMART" id="SM00635"/>
    </source>
</evidence>
<dbReference type="InterPro" id="IPR008964">
    <property type="entry name" value="Invasin/intimin_cell_adhesion"/>
</dbReference>
<keyword evidence="4" id="KW-1185">Reference proteome</keyword>
<dbReference type="RefSeq" id="WP_162361775.1">
    <property type="nucleotide sequence ID" value="NZ_CP047591.1"/>
</dbReference>
<feature type="chain" id="PRO_5026659764" description="BIG2 domain-containing protein" evidence="1">
    <location>
        <begin position="28"/>
        <end position="429"/>
    </location>
</feature>
<name>A0A6P1MLY7_9FIRM</name>
<accession>A0A6P1MLY7</accession>
<dbReference type="InterPro" id="IPR013783">
    <property type="entry name" value="Ig-like_fold"/>
</dbReference>
<dbReference type="SUPFAM" id="SSF49373">
    <property type="entry name" value="Invasin/intimin cell-adhesion fragments"/>
    <property type="match status" value="2"/>
</dbReference>
<reference evidence="3 4" key="1">
    <citation type="submission" date="2020-01" db="EMBL/GenBank/DDBJ databases">
        <title>Genomic analysis of Aminipila sp. CBA3637.</title>
        <authorList>
            <person name="Kim Y.B."/>
            <person name="Roh S.W."/>
        </authorList>
    </citation>
    <scope>NUCLEOTIDE SEQUENCE [LARGE SCALE GENOMIC DNA]</scope>
    <source>
        <strain evidence="3 4">CBA3637</strain>
    </source>
</reference>
<dbReference type="SUPFAM" id="SSF49265">
    <property type="entry name" value="Fibronectin type III"/>
    <property type="match status" value="1"/>
</dbReference>
<feature type="domain" description="BIG2" evidence="2">
    <location>
        <begin position="357"/>
        <end position="426"/>
    </location>
</feature>
<feature type="domain" description="BIG2" evidence="2">
    <location>
        <begin position="276"/>
        <end position="350"/>
    </location>
</feature>
<dbReference type="KEGG" id="amic:Ami3637_05975"/>
<keyword evidence="1" id="KW-0732">Signal</keyword>
<evidence type="ECO:0000313" key="3">
    <source>
        <dbReference type="EMBL" id="QHI72005.1"/>
    </source>
</evidence>
<evidence type="ECO:0000313" key="4">
    <source>
        <dbReference type="Proteomes" id="UP000463883"/>
    </source>
</evidence>
<sequence length="429" mass="47253">MKYVKRLVSFIVVLIVLMGAFSTVSFAAGEQYTENLIPAMTSNTNPSGKASASSIWSNSNEYLPWKAFDHSSTYSWASATKTGWLEYDFPDAKCISKYTLTSRNPVFSVNELPRDWTFEGWDEKLSSWIVLDTQKNIIDWKSGIKKEFTFENQNYYSKYRINVTANGGWVDVVIGEMEMMELAAPKKQVPTNLIAKADDSEITLSWDSVKDSTSYNIKRSDTLSGPYQTIATTSAITYKDNNVTNGATYYYVVSALDATGESANSNEISATPNKNASEDSTVKLSVLLNEGENIQLSTSYNLDNNKNFTWSSTNEAVAKVDENGKVNAIAEGTADIYAQNADGTFKEYIPVKVVKGVADELRLAAHLEIGEKAKLYLTDDASKVTWTSMDSSIATVAADGQVTGVKKGLAIVKAEMNGQSYQIYVRVNG</sequence>